<reference evidence="8" key="1">
    <citation type="submission" date="2016-01" db="EMBL/GenBank/DDBJ databases">
        <authorList>
            <person name="Mitreva M."/>
            <person name="Pepin K.H."/>
            <person name="Mihindukulasuriya K.A."/>
            <person name="Fulton R."/>
            <person name="Fronick C."/>
            <person name="O'Laughlin M."/>
            <person name="Miner T."/>
            <person name="Herter B."/>
            <person name="Rosa B.A."/>
            <person name="Cordes M."/>
            <person name="Tomlinson C."/>
            <person name="Wollam A."/>
            <person name="Palsikar V.B."/>
            <person name="Mardis E.R."/>
            <person name="Wilson R.K."/>
        </authorList>
    </citation>
    <scope>NUCLEOTIDE SEQUENCE [LARGE SCALE GENOMIC DNA]</scope>
    <source>
        <strain evidence="8">DNF01167</strain>
    </source>
</reference>
<dbReference type="EMBL" id="LSDC01000075">
    <property type="protein sequence ID" value="KXB59445.1"/>
    <property type="molecule type" value="Genomic_DNA"/>
</dbReference>
<evidence type="ECO:0000256" key="3">
    <source>
        <dbReference type="ARBA" id="ARBA00022643"/>
    </source>
</evidence>
<dbReference type="PANTHER" id="PTHR43425">
    <property type="entry name" value="OXYGEN-INSENSITIVE NADPH NITROREDUCTASE"/>
    <property type="match status" value="1"/>
</dbReference>
<dbReference type="OrthoDB" id="9775805at2"/>
<dbReference type="InterPro" id="IPR016446">
    <property type="entry name" value="Flavin_OxRdtase_Frp"/>
</dbReference>
<dbReference type="Pfam" id="PF00881">
    <property type="entry name" value="Nitroreductase"/>
    <property type="match status" value="2"/>
</dbReference>
<evidence type="ECO:0000259" key="6">
    <source>
        <dbReference type="Pfam" id="PF00881"/>
    </source>
</evidence>
<dbReference type="PANTHER" id="PTHR43425:SF2">
    <property type="entry name" value="OXYGEN-INSENSITIVE NADPH NITROREDUCTASE"/>
    <property type="match status" value="1"/>
</dbReference>
<dbReference type="InterPro" id="IPR000415">
    <property type="entry name" value="Nitroreductase-like"/>
</dbReference>
<dbReference type="PIRSF" id="PIRSF005426">
    <property type="entry name" value="Frp"/>
    <property type="match status" value="1"/>
</dbReference>
<feature type="domain" description="Nitroreductase" evidence="6">
    <location>
        <begin position="10"/>
        <end position="74"/>
    </location>
</feature>
<evidence type="ECO:0000313" key="7">
    <source>
        <dbReference type="EMBL" id="KXB59445.1"/>
    </source>
</evidence>
<keyword evidence="2 5" id="KW-0285">Flavoprotein</keyword>
<keyword evidence="4 5" id="KW-0560">Oxidoreductase</keyword>
<feature type="domain" description="Nitroreductase" evidence="6">
    <location>
        <begin position="116"/>
        <end position="168"/>
    </location>
</feature>
<dbReference type="AlphaFoldDB" id="A0A133ZVJ5"/>
<evidence type="ECO:0000256" key="4">
    <source>
        <dbReference type="ARBA" id="ARBA00023002"/>
    </source>
</evidence>
<sequence>MNEVIKTMLNHRTTRSFVKGKELPKEHLEQIIASSKQGSSWMNGQHYSIIVTTGETKQQIADLIRDKAPGNAAHIENSAAFFLYCLDYTNIKLSFDIEGGEFDISNLYEPLIIGTLDVGIAMQNAALAAESLGYGIVYCGGVRGFGDKISELLNIPENALFLCGLSIGVKDEELSTEKVKPRLPDAANVGYNEFPKSNVEVLKEYRQTMVDFAEARETKTWTKKFADFYAQPSGIEKVTKELLEKNGFVSEKE</sequence>
<dbReference type="InterPro" id="IPR029479">
    <property type="entry name" value="Nitroreductase"/>
</dbReference>
<comment type="similarity">
    <text evidence="1 5">Belongs to the flavin oxidoreductase frp family.</text>
</comment>
<dbReference type="Gene3D" id="3.40.109.10">
    <property type="entry name" value="NADH Oxidase"/>
    <property type="match status" value="1"/>
</dbReference>
<organism evidence="7 8">
    <name type="scientific">Gemella haemolysans</name>
    <dbReference type="NCBI Taxonomy" id="1379"/>
    <lineage>
        <taxon>Bacteria</taxon>
        <taxon>Bacillati</taxon>
        <taxon>Bacillota</taxon>
        <taxon>Bacilli</taxon>
        <taxon>Bacillales</taxon>
        <taxon>Gemellaceae</taxon>
        <taxon>Gemella</taxon>
    </lineage>
</organism>
<accession>A0A133ZVJ5</accession>
<name>A0A133ZVJ5_9BACL</name>
<protein>
    <submittedName>
        <fullName evidence="7">Nitroreductase family protein</fullName>
    </submittedName>
</protein>
<gene>
    <name evidence="7" type="ORF">HMPREF3186_01145</name>
</gene>
<evidence type="ECO:0000256" key="5">
    <source>
        <dbReference type="PIRNR" id="PIRNR005426"/>
    </source>
</evidence>
<dbReference type="Proteomes" id="UP000070355">
    <property type="component" value="Unassembled WGS sequence"/>
</dbReference>
<proteinExistence type="inferred from homology"/>
<dbReference type="STRING" id="1379.HMPREF3186_01145"/>
<evidence type="ECO:0000313" key="8">
    <source>
        <dbReference type="Proteomes" id="UP000070355"/>
    </source>
</evidence>
<keyword evidence="3 5" id="KW-0288">FMN</keyword>
<evidence type="ECO:0000256" key="2">
    <source>
        <dbReference type="ARBA" id="ARBA00022630"/>
    </source>
</evidence>
<keyword evidence="5" id="KW-0521">NADP</keyword>
<dbReference type="PATRIC" id="fig|1379.3.peg.1124"/>
<dbReference type="RefSeq" id="WP_060914285.1">
    <property type="nucleotide sequence ID" value="NZ_KQ959964.1"/>
</dbReference>
<comment type="caution">
    <text evidence="7">The sequence shown here is derived from an EMBL/GenBank/DDBJ whole genome shotgun (WGS) entry which is preliminary data.</text>
</comment>
<dbReference type="GO" id="GO:0016491">
    <property type="term" value="F:oxidoreductase activity"/>
    <property type="evidence" value="ECO:0007669"/>
    <property type="project" value="UniProtKB-UniRule"/>
</dbReference>
<dbReference type="SUPFAM" id="SSF55469">
    <property type="entry name" value="FMN-dependent nitroreductase-like"/>
    <property type="match status" value="1"/>
</dbReference>
<evidence type="ECO:0000256" key="1">
    <source>
        <dbReference type="ARBA" id="ARBA00008366"/>
    </source>
</evidence>